<dbReference type="AlphaFoldDB" id="A0A3R6Y2P5"/>
<sequence length="383" mass="42526">MRRRSTNNGGGAHGVLTRSRKKLMELQGYLAKERVIDDVELDEYINRLDEKIDAMHDVMTWGDHDDDSGVTDDDDSDSDEDSDYNPNRSSKATSSRPGFVSHVFWSSVGPGLVLPVLYHRWSYSSYPLSSSSVFSYLAKVFVNWASVVLLVCLSFAGVCHTRQFLQGSLFKVPSEAQTCAFHIWHTLLNCVDKYGRECYTTSDCQFPLGQVVGALVGLALVARFYLRRVQIVLAALFLVHHGLQQWTTHLSVILDTAATFHARSIVHVASIDPTFAYMNEPIHILLDGHNLHEGMLVGWVPYWSCSREAAVLSDCPVDLVAPMKHGGVTQTFPAVDEYTVCVDKSATAPAALSSPTPSFACFPEVRLKVKHAQSNPGWSLHHQ</sequence>
<evidence type="ECO:0000256" key="2">
    <source>
        <dbReference type="SAM" id="Phobius"/>
    </source>
</evidence>
<keyword evidence="2" id="KW-1133">Transmembrane helix</keyword>
<proteinExistence type="predicted"/>
<dbReference type="VEuPathDB" id="FungiDB:H310_04670"/>
<comment type="caution">
    <text evidence="3">The sequence shown here is derived from an EMBL/GenBank/DDBJ whole genome shotgun (WGS) entry which is preliminary data.</text>
</comment>
<gene>
    <name evidence="3" type="ORF">DYB32_008709</name>
</gene>
<keyword evidence="4" id="KW-1185">Reference proteome</keyword>
<evidence type="ECO:0000313" key="4">
    <source>
        <dbReference type="Proteomes" id="UP000285060"/>
    </source>
</evidence>
<evidence type="ECO:0000313" key="3">
    <source>
        <dbReference type="EMBL" id="RHY24762.1"/>
    </source>
</evidence>
<feature type="transmembrane region" description="Helical" evidence="2">
    <location>
        <begin position="141"/>
        <end position="161"/>
    </location>
</feature>
<feature type="compositionally biased region" description="Polar residues" evidence="1">
    <location>
        <begin position="84"/>
        <end position="96"/>
    </location>
</feature>
<feature type="compositionally biased region" description="Acidic residues" evidence="1">
    <location>
        <begin position="64"/>
        <end position="83"/>
    </location>
</feature>
<feature type="region of interest" description="Disordered" evidence="1">
    <location>
        <begin position="63"/>
        <end position="96"/>
    </location>
</feature>
<dbReference type="Proteomes" id="UP000285060">
    <property type="component" value="Unassembled WGS sequence"/>
</dbReference>
<reference evidence="3 4" key="1">
    <citation type="submission" date="2018-08" db="EMBL/GenBank/DDBJ databases">
        <title>Aphanomyces genome sequencing and annotation.</title>
        <authorList>
            <person name="Minardi D."/>
            <person name="Oidtmann B."/>
            <person name="Van Der Giezen M."/>
            <person name="Studholme D.J."/>
        </authorList>
    </citation>
    <scope>NUCLEOTIDE SEQUENCE [LARGE SCALE GENOMIC DNA]</scope>
    <source>
        <strain evidence="3 4">NJM0002</strain>
    </source>
</reference>
<protein>
    <submittedName>
        <fullName evidence="3">Uncharacterized protein</fullName>
    </submittedName>
</protein>
<organism evidence="3 4">
    <name type="scientific">Aphanomyces invadans</name>
    <dbReference type="NCBI Taxonomy" id="157072"/>
    <lineage>
        <taxon>Eukaryota</taxon>
        <taxon>Sar</taxon>
        <taxon>Stramenopiles</taxon>
        <taxon>Oomycota</taxon>
        <taxon>Saprolegniomycetes</taxon>
        <taxon>Saprolegniales</taxon>
        <taxon>Verrucalvaceae</taxon>
        <taxon>Aphanomyces</taxon>
    </lineage>
</organism>
<keyword evidence="2" id="KW-0812">Transmembrane</keyword>
<accession>A0A3R6Y2P5</accession>
<name>A0A3R6Y2P5_9STRA</name>
<keyword evidence="2" id="KW-0472">Membrane</keyword>
<dbReference type="EMBL" id="QUSY01001507">
    <property type="protein sequence ID" value="RHY24762.1"/>
    <property type="molecule type" value="Genomic_DNA"/>
</dbReference>
<feature type="transmembrane region" description="Helical" evidence="2">
    <location>
        <begin position="99"/>
        <end position="121"/>
    </location>
</feature>
<evidence type="ECO:0000256" key="1">
    <source>
        <dbReference type="SAM" id="MobiDB-lite"/>
    </source>
</evidence>